<sequence>MNTAVETLSATRVKLSIEVAADEMKPSIDAAYKRIAAAINVPGFRKGKVPQAIIDQRVGREAVIDEAMNDVISNAYADAVRDNELRVLGQPEVDIAEFVDGQPLSFTAEVEVRPEITLPEYKGIAVSVDDVEASEADIEAQVERLRERFGSLKPVERAVEDGDFIVIDLSSAYEGEAIEEATAAGLSYQVGSGDLLDGLDDAIIGLEAGASGTLTTRLRAGEWVDKDVEVTVEVKSVRERILPELNDEFAQMASEFDTFAELHAQISEQTVEIKKIEQALQARNKIGDALLELVEIPIPEGIVKAEVDEHLQGEGRMEDDVHRAEVDVDVRKAIAQQFLLDEIAKAEDIQASETELTEYLIRQASRYGMAPDQFVQEVVRAGQVASFVGEVVRGKAMAFVLENAAITDASGRTVDLKALDASDDDHDGHDHEGHNH</sequence>
<proteinExistence type="inferred from homology"/>
<dbReference type="PIRSF" id="PIRSF003095">
    <property type="entry name" value="Trigger_factor"/>
    <property type="match status" value="1"/>
</dbReference>
<dbReference type="EMBL" id="CAFAAK010000027">
    <property type="protein sequence ID" value="CAB4794607.1"/>
    <property type="molecule type" value="Genomic_DNA"/>
</dbReference>
<dbReference type="Gene3D" id="3.10.50.40">
    <property type="match status" value="1"/>
</dbReference>
<dbReference type="SUPFAM" id="SSF109998">
    <property type="entry name" value="Triger factor/SurA peptide-binding domain-like"/>
    <property type="match status" value="1"/>
</dbReference>
<evidence type="ECO:0000256" key="2">
    <source>
        <dbReference type="ARBA" id="ARBA00005464"/>
    </source>
</evidence>
<dbReference type="PANTHER" id="PTHR30560:SF3">
    <property type="entry name" value="TRIGGER FACTOR-LIKE PROTEIN TIG, CHLOROPLASTIC"/>
    <property type="match status" value="1"/>
</dbReference>
<organism evidence="8">
    <name type="scientific">freshwater metagenome</name>
    <dbReference type="NCBI Taxonomy" id="449393"/>
    <lineage>
        <taxon>unclassified sequences</taxon>
        <taxon>metagenomes</taxon>
        <taxon>ecological metagenomes</taxon>
    </lineage>
</organism>
<dbReference type="InterPro" id="IPR005215">
    <property type="entry name" value="Trig_fac"/>
</dbReference>
<evidence type="ECO:0000256" key="4">
    <source>
        <dbReference type="ARBA" id="ARBA00023110"/>
    </source>
</evidence>
<dbReference type="GO" id="GO:0043022">
    <property type="term" value="F:ribosome binding"/>
    <property type="evidence" value="ECO:0007669"/>
    <property type="project" value="TreeGrafter"/>
</dbReference>
<dbReference type="AlphaFoldDB" id="A0A6J6IBJ2"/>
<name>A0A6J6IBJ2_9ZZZZ</name>
<dbReference type="EMBL" id="CAEZVF010000034">
    <property type="protein sequence ID" value="CAB4618118.1"/>
    <property type="molecule type" value="Genomic_DNA"/>
</dbReference>
<dbReference type="SUPFAM" id="SSF54534">
    <property type="entry name" value="FKBP-like"/>
    <property type="match status" value="1"/>
</dbReference>
<dbReference type="GO" id="GO:0044183">
    <property type="term" value="F:protein folding chaperone"/>
    <property type="evidence" value="ECO:0007669"/>
    <property type="project" value="TreeGrafter"/>
</dbReference>
<dbReference type="HAMAP" id="MF_00303">
    <property type="entry name" value="Trigger_factor_Tig"/>
    <property type="match status" value="1"/>
</dbReference>
<evidence type="ECO:0000256" key="6">
    <source>
        <dbReference type="ARBA" id="ARBA00023235"/>
    </source>
</evidence>
<dbReference type="InterPro" id="IPR027304">
    <property type="entry name" value="Trigger_fact/SurA_dom_sf"/>
</dbReference>
<dbReference type="InterPro" id="IPR046357">
    <property type="entry name" value="PPIase_dom_sf"/>
</dbReference>
<dbReference type="PROSITE" id="PS50059">
    <property type="entry name" value="FKBP_PPIASE"/>
    <property type="match status" value="1"/>
</dbReference>
<evidence type="ECO:0000259" key="7">
    <source>
        <dbReference type="PROSITE" id="PS50059"/>
    </source>
</evidence>
<dbReference type="EC" id="5.2.1.8" evidence="3"/>
<dbReference type="Gene3D" id="3.30.70.1050">
    <property type="entry name" value="Trigger factor ribosome-binding domain"/>
    <property type="match status" value="1"/>
</dbReference>
<dbReference type="GO" id="GO:0051083">
    <property type="term" value="P:'de novo' cotranslational protein folding"/>
    <property type="evidence" value="ECO:0007669"/>
    <property type="project" value="TreeGrafter"/>
</dbReference>
<keyword evidence="5" id="KW-0143">Chaperone</keyword>
<dbReference type="InterPro" id="IPR036611">
    <property type="entry name" value="Trigger_fac_ribosome-bd_sf"/>
</dbReference>
<dbReference type="Pfam" id="PF05698">
    <property type="entry name" value="Trigger_C"/>
    <property type="match status" value="1"/>
</dbReference>
<gene>
    <name evidence="8" type="ORF">UFOPK1939_00354</name>
    <name evidence="9" type="ORF">UFOPK3024_00230</name>
</gene>
<evidence type="ECO:0000313" key="9">
    <source>
        <dbReference type="EMBL" id="CAB4794607.1"/>
    </source>
</evidence>
<keyword evidence="6" id="KW-0413">Isomerase</keyword>
<comment type="catalytic activity">
    <reaction evidence="1">
        <text>[protein]-peptidylproline (omega=180) = [protein]-peptidylproline (omega=0)</text>
        <dbReference type="Rhea" id="RHEA:16237"/>
        <dbReference type="Rhea" id="RHEA-COMP:10747"/>
        <dbReference type="Rhea" id="RHEA-COMP:10748"/>
        <dbReference type="ChEBI" id="CHEBI:83833"/>
        <dbReference type="ChEBI" id="CHEBI:83834"/>
        <dbReference type="EC" id="5.2.1.8"/>
    </reaction>
</comment>
<dbReference type="Pfam" id="PF05697">
    <property type="entry name" value="Trigger_N"/>
    <property type="match status" value="1"/>
</dbReference>
<dbReference type="InterPro" id="IPR037041">
    <property type="entry name" value="Trigger_fac_C_sf"/>
</dbReference>
<feature type="domain" description="PPIase FKBP-type" evidence="7">
    <location>
        <begin position="162"/>
        <end position="215"/>
    </location>
</feature>
<protein>
    <recommendedName>
        <fullName evidence="3">peptidylprolyl isomerase</fullName>
        <ecNumber evidence="3">5.2.1.8</ecNumber>
    </recommendedName>
</protein>
<dbReference type="PANTHER" id="PTHR30560">
    <property type="entry name" value="TRIGGER FACTOR CHAPERONE AND PEPTIDYL-PROLYL CIS/TRANS ISOMERASE"/>
    <property type="match status" value="1"/>
</dbReference>
<dbReference type="GO" id="GO:0043335">
    <property type="term" value="P:protein unfolding"/>
    <property type="evidence" value="ECO:0007669"/>
    <property type="project" value="TreeGrafter"/>
</dbReference>
<dbReference type="InterPro" id="IPR008881">
    <property type="entry name" value="Trigger_fac_ribosome-bd_bac"/>
</dbReference>
<dbReference type="GO" id="GO:0015031">
    <property type="term" value="P:protein transport"/>
    <property type="evidence" value="ECO:0007669"/>
    <property type="project" value="InterPro"/>
</dbReference>
<dbReference type="Gene3D" id="1.10.3120.10">
    <property type="entry name" value="Trigger factor, C-terminal domain"/>
    <property type="match status" value="1"/>
</dbReference>
<evidence type="ECO:0000256" key="5">
    <source>
        <dbReference type="ARBA" id="ARBA00023186"/>
    </source>
</evidence>
<keyword evidence="4" id="KW-0697">Rotamase</keyword>
<dbReference type="GO" id="GO:0003755">
    <property type="term" value="F:peptidyl-prolyl cis-trans isomerase activity"/>
    <property type="evidence" value="ECO:0007669"/>
    <property type="project" value="UniProtKB-KW"/>
</dbReference>
<evidence type="ECO:0000256" key="1">
    <source>
        <dbReference type="ARBA" id="ARBA00000971"/>
    </source>
</evidence>
<evidence type="ECO:0000256" key="3">
    <source>
        <dbReference type="ARBA" id="ARBA00013194"/>
    </source>
</evidence>
<comment type="similarity">
    <text evidence="2">Belongs to the FKBP-type PPIase family. Tig subfamily.</text>
</comment>
<evidence type="ECO:0000313" key="8">
    <source>
        <dbReference type="EMBL" id="CAB4618118.1"/>
    </source>
</evidence>
<dbReference type="InterPro" id="IPR001179">
    <property type="entry name" value="PPIase_FKBP_dom"/>
</dbReference>
<dbReference type="NCBIfam" id="TIGR00115">
    <property type="entry name" value="tig"/>
    <property type="match status" value="1"/>
</dbReference>
<dbReference type="SUPFAM" id="SSF102735">
    <property type="entry name" value="Trigger factor ribosome-binding domain"/>
    <property type="match status" value="1"/>
</dbReference>
<dbReference type="InterPro" id="IPR008880">
    <property type="entry name" value="Trigger_fac_C"/>
</dbReference>
<reference evidence="8" key="1">
    <citation type="submission" date="2020-05" db="EMBL/GenBank/DDBJ databases">
        <authorList>
            <person name="Chiriac C."/>
            <person name="Salcher M."/>
            <person name="Ghai R."/>
            <person name="Kavagutti S V."/>
        </authorList>
    </citation>
    <scope>NUCLEOTIDE SEQUENCE</scope>
</reference>
<accession>A0A6J6IBJ2</accession>